<sequence>MIRCARDYTSKMRSLDVFKCWPFVAAGVSRHEAHSSLPPMMLPKSRRWYGDLARLRSNLAGEEEAEIRRSEAVSDESELENEDEFDGGGFAAEEEEKVEMVCPVLKPKAPKKRSIADILTIAPQIDASGGGKPAAEAEKVGEGETNREELGKYGFSGAVVKSKKSTNKNVTKKKKVKKKVLRKKNTMEKRGVVSLNGESKKINKRKKKKKKQQQLNKEFTAKKVRCYYHTCQYVYICVCGVFMT</sequence>
<dbReference type="Gramene" id="C.cajan_31933.t">
    <property type="protein sequence ID" value="C.cajan_31933.t"/>
    <property type="gene ID" value="C.cajan_31933"/>
</dbReference>
<dbReference type="Proteomes" id="UP000075243">
    <property type="component" value="Unassembled WGS sequence"/>
</dbReference>
<keyword evidence="3" id="KW-1185">Reference proteome</keyword>
<reference evidence="2" key="1">
    <citation type="journal article" date="2012" name="Nat. Biotechnol.">
        <title>Draft genome sequence of pigeonpea (Cajanus cajan), an orphan legume crop of resource-poor farmers.</title>
        <authorList>
            <person name="Varshney R.K."/>
            <person name="Chen W."/>
            <person name="Li Y."/>
            <person name="Bharti A.K."/>
            <person name="Saxena R.K."/>
            <person name="Schlueter J.A."/>
            <person name="Donoghue M.T."/>
            <person name="Azam S."/>
            <person name="Fan G."/>
            <person name="Whaley A.M."/>
            <person name="Farmer A.D."/>
            <person name="Sheridan J."/>
            <person name="Iwata A."/>
            <person name="Tuteja R."/>
            <person name="Penmetsa R.V."/>
            <person name="Wu W."/>
            <person name="Upadhyaya H.D."/>
            <person name="Yang S.P."/>
            <person name="Shah T."/>
            <person name="Saxena K.B."/>
            <person name="Michael T."/>
            <person name="McCombie W.R."/>
            <person name="Yang B."/>
            <person name="Zhang G."/>
            <person name="Yang H."/>
            <person name="Wang J."/>
            <person name="Spillane C."/>
            <person name="Cook D.R."/>
            <person name="May G.D."/>
            <person name="Xu X."/>
            <person name="Jackson S.A."/>
        </authorList>
    </citation>
    <scope>NUCLEOTIDE SEQUENCE [LARGE SCALE GENOMIC DNA]</scope>
</reference>
<feature type="compositionally biased region" description="Basic residues" evidence="1">
    <location>
        <begin position="202"/>
        <end position="212"/>
    </location>
</feature>
<dbReference type="AlphaFoldDB" id="A0A151RYQ0"/>
<dbReference type="PANTHER" id="PTHR36892">
    <property type="entry name" value="OS01G0201800 PROTEIN"/>
    <property type="match status" value="1"/>
</dbReference>
<evidence type="ECO:0000256" key="1">
    <source>
        <dbReference type="SAM" id="MobiDB-lite"/>
    </source>
</evidence>
<feature type="region of interest" description="Disordered" evidence="1">
    <location>
        <begin position="188"/>
        <end position="214"/>
    </location>
</feature>
<dbReference type="EMBL" id="KQ483521">
    <property type="protein sequence ID" value="KYP47654.1"/>
    <property type="molecule type" value="Genomic_DNA"/>
</dbReference>
<organism evidence="2 3">
    <name type="scientific">Cajanus cajan</name>
    <name type="common">Pigeon pea</name>
    <name type="synonym">Cajanus indicus</name>
    <dbReference type="NCBI Taxonomy" id="3821"/>
    <lineage>
        <taxon>Eukaryota</taxon>
        <taxon>Viridiplantae</taxon>
        <taxon>Streptophyta</taxon>
        <taxon>Embryophyta</taxon>
        <taxon>Tracheophyta</taxon>
        <taxon>Spermatophyta</taxon>
        <taxon>Magnoliopsida</taxon>
        <taxon>eudicotyledons</taxon>
        <taxon>Gunneridae</taxon>
        <taxon>Pentapetalae</taxon>
        <taxon>rosids</taxon>
        <taxon>fabids</taxon>
        <taxon>Fabales</taxon>
        <taxon>Fabaceae</taxon>
        <taxon>Papilionoideae</taxon>
        <taxon>50 kb inversion clade</taxon>
        <taxon>NPAAA clade</taxon>
        <taxon>indigoferoid/millettioid clade</taxon>
        <taxon>Phaseoleae</taxon>
        <taxon>Cajanus</taxon>
    </lineage>
</organism>
<gene>
    <name evidence="2" type="ORF">KK1_030684</name>
</gene>
<accession>A0A151RYQ0</accession>
<dbReference type="PANTHER" id="PTHR36892:SF1">
    <property type="entry name" value="OS05G0518200 PROTEIN"/>
    <property type="match status" value="1"/>
</dbReference>
<evidence type="ECO:0000313" key="2">
    <source>
        <dbReference type="EMBL" id="KYP47654.1"/>
    </source>
</evidence>
<protein>
    <submittedName>
        <fullName evidence="2">Uncharacterized protein</fullName>
    </submittedName>
</protein>
<proteinExistence type="predicted"/>
<feature type="compositionally biased region" description="Acidic residues" evidence="1">
    <location>
        <begin position="73"/>
        <end position="86"/>
    </location>
</feature>
<feature type="region of interest" description="Disordered" evidence="1">
    <location>
        <begin position="61"/>
        <end position="86"/>
    </location>
</feature>
<evidence type="ECO:0000313" key="3">
    <source>
        <dbReference type="Proteomes" id="UP000075243"/>
    </source>
</evidence>
<name>A0A151RYQ0_CAJCA</name>